<evidence type="ECO:0000256" key="1">
    <source>
        <dbReference type="SAM" id="SignalP"/>
    </source>
</evidence>
<feature type="domain" description="Pyrroloquinoline quinone-dependent pyranose dehydrogenase beta-propeller" evidence="2">
    <location>
        <begin position="41"/>
        <end position="336"/>
    </location>
</feature>
<sequence>MNLLRKTSSLAAIAGVVLGLAFSWSETAATANSQNPIADLKLPPGFSIEVWIDEVPNARTLALGDKGTLFVGSREAGKLYALSDTDGDGRPDRRIVLAEGLNRPTGLAFRNGDLYVAEIDKLWKLPGIESRLDQPPKPVMIRADLPDKTHHGWRFIDFGPDGKLYLAIGAPCNVCKPEAFMAGPDKLEFASITRMDADGRNWEVVARGVRNSVGFGWHPKTRQLWFTDNGRDMLGDDTPSCELNKVGKTGEDFGFPYCHAGAVSDPDFGKDRSCSAATAPVALLGPHVAPLGLEFYTGTQFPAQYRGDVFVALHGSWNRSQKNGYRVQRVHLDGDRVVSQEPFVEGWLQVQNGSESVSGRPADVLQTPDGSLLISDDLGNRIWRVRYTGK</sequence>
<dbReference type="PANTHER" id="PTHR33546">
    <property type="entry name" value="LARGE, MULTIFUNCTIONAL SECRETED PROTEIN-RELATED"/>
    <property type="match status" value="1"/>
</dbReference>
<dbReference type="SUPFAM" id="SSF50952">
    <property type="entry name" value="Soluble quinoprotein glucose dehydrogenase"/>
    <property type="match status" value="1"/>
</dbReference>
<dbReference type="PATRIC" id="fig|1172194.4.peg.4329"/>
<evidence type="ECO:0000313" key="4">
    <source>
        <dbReference type="Proteomes" id="UP000003704"/>
    </source>
</evidence>
<dbReference type="PANTHER" id="PTHR33546:SF1">
    <property type="entry name" value="LARGE, MULTIFUNCTIONAL SECRETED PROTEIN"/>
    <property type="match status" value="1"/>
</dbReference>
<dbReference type="AlphaFoldDB" id="I8T2A9"/>
<organism evidence="3 4">
    <name type="scientific">Hydrocarboniphaga effusa AP103</name>
    <dbReference type="NCBI Taxonomy" id="1172194"/>
    <lineage>
        <taxon>Bacteria</taxon>
        <taxon>Pseudomonadati</taxon>
        <taxon>Pseudomonadota</taxon>
        <taxon>Gammaproteobacteria</taxon>
        <taxon>Nevskiales</taxon>
        <taxon>Nevskiaceae</taxon>
        <taxon>Hydrocarboniphaga</taxon>
    </lineage>
</organism>
<evidence type="ECO:0000259" key="2">
    <source>
        <dbReference type="Pfam" id="PF22807"/>
    </source>
</evidence>
<dbReference type="InterPro" id="IPR054539">
    <property type="entry name" value="Beta-prop_PDH"/>
</dbReference>
<protein>
    <submittedName>
        <fullName evidence="3">L-sorbosone dehydrogenase</fullName>
    </submittedName>
</protein>
<feature type="chain" id="PRO_5003714359" evidence="1">
    <location>
        <begin position="29"/>
        <end position="390"/>
    </location>
</feature>
<dbReference type="Pfam" id="PF22807">
    <property type="entry name" value="TrAA12"/>
    <property type="match status" value="1"/>
</dbReference>
<dbReference type="Proteomes" id="UP000003704">
    <property type="component" value="Unassembled WGS sequence"/>
</dbReference>
<dbReference type="STRING" id="1172194.WQQ_44650"/>
<dbReference type="InterPro" id="IPR011041">
    <property type="entry name" value="Quinoprot_gluc/sorb_DH_b-prop"/>
</dbReference>
<dbReference type="InterPro" id="IPR011042">
    <property type="entry name" value="6-blade_b-propeller_TolB-like"/>
</dbReference>
<name>I8T2A9_9GAMM</name>
<gene>
    <name evidence="3" type="ORF">WQQ_44650</name>
</gene>
<keyword evidence="1" id="KW-0732">Signal</keyword>
<reference evidence="3 4" key="1">
    <citation type="journal article" date="2012" name="J. Bacteriol.">
        <title>Genome Sequence of n-Alkane-Degrading Hydrocarboniphaga effusa Strain AP103T (ATCC BAA-332T).</title>
        <authorList>
            <person name="Chang H.K."/>
            <person name="Zylstra G.J."/>
            <person name="Chae J.C."/>
        </authorList>
    </citation>
    <scope>NUCLEOTIDE SEQUENCE [LARGE SCALE GENOMIC DNA]</scope>
    <source>
        <strain evidence="3 4">AP103</strain>
    </source>
</reference>
<proteinExistence type="predicted"/>
<dbReference type="RefSeq" id="WP_007187400.1">
    <property type="nucleotide sequence ID" value="NZ_AKGD01000004.1"/>
</dbReference>
<dbReference type="EMBL" id="AKGD01000004">
    <property type="protein sequence ID" value="EIT68030.1"/>
    <property type="molecule type" value="Genomic_DNA"/>
</dbReference>
<comment type="caution">
    <text evidence="3">The sequence shown here is derived from an EMBL/GenBank/DDBJ whole genome shotgun (WGS) entry which is preliminary data.</text>
</comment>
<feature type="signal peptide" evidence="1">
    <location>
        <begin position="1"/>
        <end position="28"/>
    </location>
</feature>
<accession>I8T2A9</accession>
<keyword evidence="4" id="KW-1185">Reference proteome</keyword>
<evidence type="ECO:0000313" key="3">
    <source>
        <dbReference type="EMBL" id="EIT68030.1"/>
    </source>
</evidence>
<dbReference type="Gene3D" id="2.120.10.30">
    <property type="entry name" value="TolB, C-terminal domain"/>
    <property type="match status" value="1"/>
</dbReference>